<dbReference type="Proteomes" id="UP000663856">
    <property type="component" value="Unassembled WGS sequence"/>
</dbReference>
<dbReference type="Proteomes" id="UP000663842">
    <property type="component" value="Unassembled WGS sequence"/>
</dbReference>
<evidence type="ECO:0000313" key="4">
    <source>
        <dbReference type="EMBL" id="CAF4399071.1"/>
    </source>
</evidence>
<keyword evidence="5" id="KW-1185">Reference proteome</keyword>
<dbReference type="AlphaFoldDB" id="A0A820NXE4"/>
<evidence type="ECO:0000313" key="1">
    <source>
        <dbReference type="EMBL" id="CAF2104215.1"/>
    </source>
</evidence>
<dbReference type="Proteomes" id="UP000663887">
    <property type="component" value="Unassembled WGS sequence"/>
</dbReference>
<gene>
    <name evidence="4" type="ORF">OVN521_LOCUS34767</name>
    <name evidence="3" type="ORF">UXM345_LOCUS10674</name>
    <name evidence="2" type="ORF">WKI299_LOCUS24045</name>
    <name evidence="1" type="ORF">XDN619_LOCUS19321</name>
</gene>
<dbReference type="EMBL" id="CAJNRG010008429">
    <property type="protein sequence ID" value="CAF2104215.1"/>
    <property type="molecule type" value="Genomic_DNA"/>
</dbReference>
<name>A0A820NXE4_9BILA</name>
<organism evidence="4 5">
    <name type="scientific">Rotaria magnacalcarata</name>
    <dbReference type="NCBI Taxonomy" id="392030"/>
    <lineage>
        <taxon>Eukaryota</taxon>
        <taxon>Metazoa</taxon>
        <taxon>Spiralia</taxon>
        <taxon>Gnathifera</taxon>
        <taxon>Rotifera</taxon>
        <taxon>Eurotatoria</taxon>
        <taxon>Bdelloidea</taxon>
        <taxon>Philodinida</taxon>
        <taxon>Philodinidae</taxon>
        <taxon>Rotaria</taxon>
    </lineage>
</organism>
<accession>A0A820NXE4</accession>
<dbReference type="Proteomes" id="UP000663866">
    <property type="component" value="Unassembled WGS sequence"/>
</dbReference>
<reference evidence="4" key="1">
    <citation type="submission" date="2021-02" db="EMBL/GenBank/DDBJ databases">
        <authorList>
            <person name="Nowell W R."/>
        </authorList>
    </citation>
    <scope>NUCLEOTIDE SEQUENCE</scope>
</reference>
<sequence>MTTFPNLKSLNYDPFDISYQLISFVTSPPSVFSSILLELHVKVMRVQDFLHLLDGRFNQLRVFNVKMQSSVPLISKIYKGKLLNLRDFSLSCTLKINFYDTVVVPLLHRMSNLEHLRLYFHS</sequence>
<dbReference type="EMBL" id="CAJNRF010010294">
    <property type="protein sequence ID" value="CAF2119325.1"/>
    <property type="molecule type" value="Genomic_DNA"/>
</dbReference>
<evidence type="ECO:0000313" key="3">
    <source>
        <dbReference type="EMBL" id="CAF3903572.1"/>
    </source>
</evidence>
<dbReference type="EMBL" id="CAJOBG010040508">
    <property type="protein sequence ID" value="CAF4399071.1"/>
    <property type="molecule type" value="Genomic_DNA"/>
</dbReference>
<evidence type="ECO:0000313" key="2">
    <source>
        <dbReference type="EMBL" id="CAF2119325.1"/>
    </source>
</evidence>
<protein>
    <submittedName>
        <fullName evidence="4">Uncharacterized protein</fullName>
    </submittedName>
</protein>
<evidence type="ECO:0000313" key="5">
    <source>
        <dbReference type="Proteomes" id="UP000663866"/>
    </source>
</evidence>
<dbReference type="EMBL" id="CAJOBF010001030">
    <property type="protein sequence ID" value="CAF3903572.1"/>
    <property type="molecule type" value="Genomic_DNA"/>
</dbReference>
<proteinExistence type="predicted"/>
<comment type="caution">
    <text evidence="4">The sequence shown here is derived from an EMBL/GenBank/DDBJ whole genome shotgun (WGS) entry which is preliminary data.</text>
</comment>